<dbReference type="RefSeq" id="WP_257927127.1">
    <property type="nucleotide sequence ID" value="NZ_JAMXQV010000048.1"/>
</dbReference>
<evidence type="ECO:0000313" key="2">
    <source>
        <dbReference type="Proteomes" id="UP001144096"/>
    </source>
</evidence>
<evidence type="ECO:0008006" key="3">
    <source>
        <dbReference type="Google" id="ProtNLM"/>
    </source>
</evidence>
<accession>A0A9X2NQG4</accession>
<sequence length="130" mass="13942">MRAVTDSRTGPRLLVRTTVADGIILLTVAGTVGNSAPDAFVDELTEACLLCAGVVIVDVRCCEIKGRMVADLVCDVVHRTRGRCRVQVITADREIADACFAVGVSCTQRPSNLRAPYGLAVRNVRRPEST</sequence>
<keyword evidence="2" id="KW-1185">Reference proteome</keyword>
<name>A0A9X2NQG4_9PSEU</name>
<proteinExistence type="predicted"/>
<dbReference type="Proteomes" id="UP001144096">
    <property type="component" value="Unassembled WGS sequence"/>
</dbReference>
<dbReference type="EMBL" id="JAMXQV010000048">
    <property type="protein sequence ID" value="MCR6490560.1"/>
    <property type="molecule type" value="Genomic_DNA"/>
</dbReference>
<dbReference type="AlphaFoldDB" id="A0A9X2NQG4"/>
<protein>
    <recommendedName>
        <fullName evidence="3">STAS domain-containing protein</fullName>
    </recommendedName>
</protein>
<organism evidence="1 2">
    <name type="scientific">Amycolatopsis iheyensis</name>
    <dbReference type="NCBI Taxonomy" id="2945988"/>
    <lineage>
        <taxon>Bacteria</taxon>
        <taxon>Bacillati</taxon>
        <taxon>Actinomycetota</taxon>
        <taxon>Actinomycetes</taxon>
        <taxon>Pseudonocardiales</taxon>
        <taxon>Pseudonocardiaceae</taxon>
        <taxon>Amycolatopsis</taxon>
    </lineage>
</organism>
<reference evidence="1" key="1">
    <citation type="submission" date="2022-06" db="EMBL/GenBank/DDBJ databases">
        <title>Amycolatopsis iheyaensis sp. nov., a new species of the genus Amycolatopsis isolated from soil in Iheya island, Japan.</title>
        <authorList>
            <person name="Ngamcharungchit C."/>
            <person name="Kanto H."/>
            <person name="Take A."/>
            <person name="Intra B."/>
            <person name="Matsumoto A."/>
            <person name="Panbangred W."/>
            <person name="Inahashi Y."/>
        </authorList>
    </citation>
    <scope>NUCLEOTIDE SEQUENCE</scope>
    <source>
        <strain evidence="1">OK19-0408</strain>
    </source>
</reference>
<comment type="caution">
    <text evidence="1">The sequence shown here is derived from an EMBL/GenBank/DDBJ whole genome shotgun (WGS) entry which is preliminary data.</text>
</comment>
<gene>
    <name evidence="1" type="ORF">M8542_47940</name>
</gene>
<evidence type="ECO:0000313" key="1">
    <source>
        <dbReference type="EMBL" id="MCR6490560.1"/>
    </source>
</evidence>